<dbReference type="InterPro" id="IPR009003">
    <property type="entry name" value="Peptidase_S1_PA"/>
</dbReference>
<keyword evidence="3" id="KW-0378">Hydrolase</keyword>
<dbReference type="EMBL" id="CP002198">
    <property type="protein sequence ID" value="ADN17301.1"/>
    <property type="molecule type" value="Genomic_DNA"/>
</dbReference>
<dbReference type="Gene3D" id="2.40.10.10">
    <property type="entry name" value="Trypsin-like serine proteases"/>
    <property type="match status" value="2"/>
</dbReference>
<dbReference type="PANTHER" id="PTHR43343">
    <property type="entry name" value="PEPTIDASE S12"/>
    <property type="match status" value="1"/>
</dbReference>
<dbReference type="InterPro" id="IPR051201">
    <property type="entry name" value="Chloro_Bact_Ser_Proteases"/>
</dbReference>
<dbReference type="GO" id="GO:0006508">
    <property type="term" value="P:proteolysis"/>
    <property type="evidence" value="ECO:0007669"/>
    <property type="project" value="UniProtKB-KW"/>
</dbReference>
<name>E0U943_GLOV7</name>
<dbReference type="AlphaFoldDB" id="E0U943"/>
<comment type="similarity">
    <text evidence="1">Belongs to the peptidase S1C family.</text>
</comment>
<dbReference type="InterPro" id="IPR043504">
    <property type="entry name" value="Peptidase_S1_PA_chymotrypsin"/>
</dbReference>
<reference evidence="6" key="1">
    <citation type="journal article" date="2011" name="MBio">
        <title>Novel metabolic attributes of the genus Cyanothece, comprising a group of unicellular nitrogen-fixing Cyanobacteria.</title>
        <authorList>
            <person name="Bandyopadhyay A."/>
            <person name="Elvitigala T."/>
            <person name="Welsh E."/>
            <person name="Stockel J."/>
            <person name="Liberton M."/>
            <person name="Min H."/>
            <person name="Sherman L.A."/>
            <person name="Pakrasi H.B."/>
        </authorList>
    </citation>
    <scope>NUCLEOTIDE SEQUENCE [LARGE SCALE GENOMIC DNA]</scope>
    <source>
        <strain evidence="6">PCC 7822</strain>
    </source>
</reference>
<proteinExistence type="inferred from homology"/>
<dbReference type="OrthoDB" id="467315at2"/>
<dbReference type="PANTHER" id="PTHR43343:SF3">
    <property type="entry name" value="PROTEASE DO-LIKE 8, CHLOROPLASTIC"/>
    <property type="match status" value="1"/>
</dbReference>
<keyword evidence="4" id="KW-0732">Signal</keyword>
<dbReference type="HOGENOM" id="CLU_005774_0_0_3"/>
<dbReference type="KEGG" id="cyj:Cyan7822_5425"/>
<dbReference type="RefSeq" id="WP_013325339.1">
    <property type="nucleotide sequence ID" value="NC_014501.1"/>
</dbReference>
<feature type="signal peptide" evidence="4">
    <location>
        <begin position="1"/>
        <end position="23"/>
    </location>
</feature>
<dbReference type="Proteomes" id="UP000008206">
    <property type="component" value="Chromosome"/>
</dbReference>
<accession>E0U943</accession>
<evidence type="ECO:0000256" key="4">
    <source>
        <dbReference type="SAM" id="SignalP"/>
    </source>
</evidence>
<feature type="chain" id="PRO_5003141173" evidence="4">
    <location>
        <begin position="24"/>
        <end position="239"/>
    </location>
</feature>
<evidence type="ECO:0000256" key="2">
    <source>
        <dbReference type="ARBA" id="ARBA00022670"/>
    </source>
</evidence>
<dbReference type="GO" id="GO:0008233">
    <property type="term" value="F:peptidase activity"/>
    <property type="evidence" value="ECO:0007669"/>
    <property type="project" value="UniProtKB-KW"/>
</dbReference>
<dbReference type="eggNOG" id="COG0265">
    <property type="taxonomic scope" value="Bacteria"/>
</dbReference>
<sequence>MIYTRFTPAVFLGLACLFFSVKAAKAFPQAIEKIAQDITVRLEGRSSVGTGVFVERQGKTYYILTNAHVVQQPGSYLVATPDRKCYSIVSSTINKIAGLDLAVIPLTSALSYRVAQLGNSDKLTPGQNVYVSGWTYVGDVLRSLVFFGSQGEITEINSKLSQGYSITYNNLIRAGMSGGGILDEQGRLVGINGLVRYAASNSDTIVASGIGINQFLRWRSTLKKPLSPPLTQPLSCPRK</sequence>
<dbReference type="Pfam" id="PF13365">
    <property type="entry name" value="Trypsin_2"/>
    <property type="match status" value="1"/>
</dbReference>
<evidence type="ECO:0000256" key="1">
    <source>
        <dbReference type="ARBA" id="ARBA00010541"/>
    </source>
</evidence>
<gene>
    <name evidence="5" type="ordered locus">Cyan7822_5425</name>
</gene>
<evidence type="ECO:0000256" key="3">
    <source>
        <dbReference type="ARBA" id="ARBA00022801"/>
    </source>
</evidence>
<evidence type="ECO:0000313" key="6">
    <source>
        <dbReference type="Proteomes" id="UP000008206"/>
    </source>
</evidence>
<keyword evidence="6" id="KW-1185">Reference proteome</keyword>
<protein>
    <submittedName>
        <fullName evidence="5">Peptidase S1 and S6 chymotrypsin/Hap</fullName>
    </submittedName>
</protein>
<dbReference type="SUPFAM" id="SSF50494">
    <property type="entry name" value="Trypsin-like serine proteases"/>
    <property type="match status" value="1"/>
</dbReference>
<keyword evidence="2" id="KW-0645">Protease</keyword>
<dbReference type="PROSITE" id="PS51257">
    <property type="entry name" value="PROKAR_LIPOPROTEIN"/>
    <property type="match status" value="1"/>
</dbReference>
<organism evidence="5 6">
    <name type="scientific">Gloeothece verrucosa (strain PCC 7822)</name>
    <name type="common">Cyanothece sp. (strain PCC 7822)</name>
    <dbReference type="NCBI Taxonomy" id="497965"/>
    <lineage>
        <taxon>Bacteria</taxon>
        <taxon>Bacillati</taxon>
        <taxon>Cyanobacteriota</taxon>
        <taxon>Cyanophyceae</taxon>
        <taxon>Oscillatoriophycideae</taxon>
        <taxon>Chroococcales</taxon>
        <taxon>Aphanothecaceae</taxon>
        <taxon>Gloeothece</taxon>
        <taxon>Gloeothece verrucosa</taxon>
    </lineage>
</organism>
<dbReference type="STRING" id="497965.Cyan7822_5425"/>
<evidence type="ECO:0000313" key="5">
    <source>
        <dbReference type="EMBL" id="ADN17301.1"/>
    </source>
</evidence>